<evidence type="ECO:0000256" key="5">
    <source>
        <dbReference type="ARBA" id="ARBA00022692"/>
    </source>
</evidence>
<feature type="transmembrane region" description="Helical" evidence="9">
    <location>
        <begin position="200"/>
        <end position="224"/>
    </location>
</feature>
<keyword evidence="5 9" id="KW-0812">Transmembrane</keyword>
<dbReference type="InterPro" id="IPR000515">
    <property type="entry name" value="MetI-like"/>
</dbReference>
<comment type="caution">
    <text evidence="11">The sequence shown here is derived from an EMBL/GenBank/DDBJ whole genome shotgun (WGS) entry which is preliminary data.</text>
</comment>
<dbReference type="Gene3D" id="1.10.3720.10">
    <property type="entry name" value="MetI-like"/>
    <property type="match status" value="1"/>
</dbReference>
<organism evidence="11 12">
    <name type="scientific">Rhizobium fredii</name>
    <name type="common">Sinorhizobium fredii</name>
    <dbReference type="NCBI Taxonomy" id="380"/>
    <lineage>
        <taxon>Bacteria</taxon>
        <taxon>Pseudomonadati</taxon>
        <taxon>Pseudomonadota</taxon>
        <taxon>Alphaproteobacteria</taxon>
        <taxon>Hyphomicrobiales</taxon>
        <taxon>Rhizobiaceae</taxon>
        <taxon>Sinorhizobium/Ensifer group</taxon>
        <taxon>Sinorhizobium</taxon>
    </lineage>
</organism>
<dbReference type="CDD" id="cd06261">
    <property type="entry name" value="TM_PBP2"/>
    <property type="match status" value="1"/>
</dbReference>
<dbReference type="EMBL" id="WISZ01000058">
    <property type="protein sequence ID" value="MQX07721.1"/>
    <property type="molecule type" value="Genomic_DNA"/>
</dbReference>
<evidence type="ECO:0000313" key="11">
    <source>
        <dbReference type="EMBL" id="MQX07721.1"/>
    </source>
</evidence>
<dbReference type="SUPFAM" id="SSF161098">
    <property type="entry name" value="MetI-like"/>
    <property type="match status" value="1"/>
</dbReference>
<evidence type="ECO:0000256" key="3">
    <source>
        <dbReference type="ARBA" id="ARBA00022448"/>
    </source>
</evidence>
<feature type="transmembrane region" description="Helical" evidence="9">
    <location>
        <begin position="34"/>
        <end position="55"/>
    </location>
</feature>
<evidence type="ECO:0000256" key="8">
    <source>
        <dbReference type="ARBA" id="ARBA00056719"/>
    </source>
</evidence>
<feature type="transmembrane region" description="Helical" evidence="9">
    <location>
        <begin position="97"/>
        <end position="116"/>
    </location>
</feature>
<comment type="subcellular location">
    <subcellularLocation>
        <location evidence="1 9">Cell membrane</location>
        <topology evidence="1 9">Multi-pass membrane protein</topology>
    </subcellularLocation>
</comment>
<gene>
    <name evidence="11" type="ORF">GHK48_05180</name>
</gene>
<feature type="transmembrane region" description="Helical" evidence="9">
    <location>
        <begin position="128"/>
        <end position="150"/>
    </location>
</feature>
<keyword evidence="4" id="KW-1003">Cell membrane</keyword>
<dbReference type="PANTHER" id="PTHR30151">
    <property type="entry name" value="ALKANE SULFONATE ABC TRANSPORTER-RELATED, MEMBRANE SUBUNIT"/>
    <property type="match status" value="1"/>
</dbReference>
<feature type="domain" description="ABC transmembrane type-1" evidence="10">
    <location>
        <begin position="90"/>
        <end position="270"/>
    </location>
</feature>
<evidence type="ECO:0000256" key="6">
    <source>
        <dbReference type="ARBA" id="ARBA00022989"/>
    </source>
</evidence>
<dbReference type="PROSITE" id="PS50928">
    <property type="entry name" value="ABC_TM1"/>
    <property type="match status" value="1"/>
</dbReference>
<dbReference type="GO" id="GO:0005886">
    <property type="term" value="C:plasma membrane"/>
    <property type="evidence" value="ECO:0007669"/>
    <property type="project" value="UniProtKB-SubCell"/>
</dbReference>
<feature type="transmembrane region" description="Helical" evidence="9">
    <location>
        <begin position="244"/>
        <end position="266"/>
    </location>
</feature>
<dbReference type="InterPro" id="IPR035906">
    <property type="entry name" value="MetI-like_sf"/>
</dbReference>
<dbReference type="GO" id="GO:0010438">
    <property type="term" value="P:cellular response to sulfur starvation"/>
    <property type="evidence" value="ECO:0007669"/>
    <property type="project" value="TreeGrafter"/>
</dbReference>
<evidence type="ECO:0000256" key="2">
    <source>
        <dbReference type="ARBA" id="ARBA00009306"/>
    </source>
</evidence>
<sequence>MTLITDLTAFYGYDITAETREPTRPPVRRRQVPVSLISLLTVISLLMIWTAAAAAELVSPVFLPSPAVVATSLWNLLTVGFVDSTLAQQVLASLRRVLGALGVAVVIGVPAGLAIGTSRIGRGILDPIVEFLRPLPPLAYLPLIIIWFAIGEASKVTVIALSMLPSIVISTAAGVRAVSKDHINAARAFGATRRQVTLHVVLRSALPSILTGTRIALGTGWSALVAAELVAATRGLGFMIQSAAQFLVTDVVIAGIAVIALIAILLEIAARALEKWLAPWASAH</sequence>
<dbReference type="AlphaFoldDB" id="A0A844A643"/>
<evidence type="ECO:0000256" key="4">
    <source>
        <dbReference type="ARBA" id="ARBA00022475"/>
    </source>
</evidence>
<comment type="function">
    <text evidence="8">Probably part of an ABC transporter complex. Probably responsible for the translocation of the substrate across the membrane.</text>
</comment>
<dbReference type="Pfam" id="PF00528">
    <property type="entry name" value="BPD_transp_1"/>
    <property type="match status" value="1"/>
</dbReference>
<dbReference type="GO" id="GO:0042918">
    <property type="term" value="P:alkanesulfonate transmembrane transport"/>
    <property type="evidence" value="ECO:0007669"/>
    <property type="project" value="UniProtKB-ARBA"/>
</dbReference>
<evidence type="ECO:0000313" key="12">
    <source>
        <dbReference type="Proteomes" id="UP000466694"/>
    </source>
</evidence>
<evidence type="ECO:0000256" key="9">
    <source>
        <dbReference type="RuleBase" id="RU363032"/>
    </source>
</evidence>
<protein>
    <submittedName>
        <fullName evidence="11">ABC transporter permease subunit</fullName>
    </submittedName>
</protein>
<dbReference type="Proteomes" id="UP000466694">
    <property type="component" value="Unassembled WGS sequence"/>
</dbReference>
<dbReference type="RefSeq" id="WP_037434827.1">
    <property type="nucleotide sequence ID" value="NZ_BJNI01000017.1"/>
</dbReference>
<evidence type="ECO:0000256" key="1">
    <source>
        <dbReference type="ARBA" id="ARBA00004651"/>
    </source>
</evidence>
<keyword evidence="6 9" id="KW-1133">Transmembrane helix</keyword>
<dbReference type="PANTHER" id="PTHR30151:SF25">
    <property type="entry name" value="TAURINE TRANSPORT SYSTEM PERMEASE PROTEIN TAUC"/>
    <property type="match status" value="1"/>
</dbReference>
<dbReference type="FunFam" id="1.10.3720.10:FF:000003">
    <property type="entry name" value="Aliphatic sulfonate ABC transporter permease"/>
    <property type="match status" value="1"/>
</dbReference>
<accession>A0A844A643</accession>
<comment type="similarity">
    <text evidence="2 9">Belongs to the binding-protein-dependent transport system permease family.</text>
</comment>
<evidence type="ECO:0000259" key="10">
    <source>
        <dbReference type="PROSITE" id="PS50928"/>
    </source>
</evidence>
<keyword evidence="3 9" id="KW-0813">Transport</keyword>
<proteinExistence type="inferred from homology"/>
<keyword evidence="7 9" id="KW-0472">Membrane</keyword>
<name>A0A844A643_RHIFR</name>
<evidence type="ECO:0000256" key="7">
    <source>
        <dbReference type="ARBA" id="ARBA00023136"/>
    </source>
</evidence>
<feature type="transmembrane region" description="Helical" evidence="9">
    <location>
        <begin position="156"/>
        <end position="179"/>
    </location>
</feature>
<reference evidence="11 12" key="1">
    <citation type="journal article" date="2013" name="Genome Biol.">
        <title>Comparative genomics of the core and accessory genomes of 48 Sinorhizobium strains comprising five genospecies.</title>
        <authorList>
            <person name="Sugawara M."/>
            <person name="Epstein B."/>
            <person name="Badgley B.D."/>
            <person name="Unno T."/>
            <person name="Xu L."/>
            <person name="Reese J."/>
            <person name="Gyaneshwar P."/>
            <person name="Denny R."/>
            <person name="Mudge J."/>
            <person name="Bharti A.K."/>
            <person name="Farmer A.D."/>
            <person name="May G.D."/>
            <person name="Woodward J.E."/>
            <person name="Medigue C."/>
            <person name="Vallenet D."/>
            <person name="Lajus A."/>
            <person name="Rouy Z."/>
            <person name="Martinez-Vaz B."/>
            <person name="Tiffin P."/>
            <person name="Young N.D."/>
            <person name="Sadowsky M.J."/>
        </authorList>
    </citation>
    <scope>NUCLEOTIDE SEQUENCE [LARGE SCALE GENOMIC DNA]</scope>
    <source>
        <strain evidence="11 12">USDA205</strain>
    </source>
</reference>